<dbReference type="GeneID" id="25977782"/>
<protein>
    <submittedName>
        <fullName evidence="2">Uncharacterized protein</fullName>
    </submittedName>
</protein>
<dbReference type="eggNOG" id="ENOG502SQSM">
    <property type="taxonomic scope" value="Eukaryota"/>
</dbReference>
<evidence type="ECO:0000313" key="3">
    <source>
        <dbReference type="Proteomes" id="UP000007796"/>
    </source>
</evidence>
<dbReference type="HOGENOM" id="CLU_045564_0_0_1"/>
<evidence type="ECO:0000313" key="2">
    <source>
        <dbReference type="EMBL" id="EFW98706.1"/>
    </source>
</evidence>
<gene>
    <name evidence="2" type="ORF">CMQ_4558</name>
</gene>
<dbReference type="Proteomes" id="UP000007796">
    <property type="component" value="Unassembled WGS sequence"/>
</dbReference>
<dbReference type="InParanoid" id="F0XTP4"/>
<dbReference type="RefSeq" id="XP_014168189.1">
    <property type="nucleotide sequence ID" value="XM_014312714.1"/>
</dbReference>
<keyword evidence="3" id="KW-1185">Reference proteome</keyword>
<reference evidence="2 3" key="1">
    <citation type="journal article" date="2011" name="Proc. Natl. Acad. Sci. U.S.A.">
        <title>Genome and transcriptome analyses of the mountain pine beetle-fungal symbiont Grosmannia clavigera, a lodgepole pine pathogen.</title>
        <authorList>
            <person name="DiGuistini S."/>
            <person name="Wang Y."/>
            <person name="Liao N.Y."/>
            <person name="Taylor G."/>
            <person name="Tanguay P."/>
            <person name="Feau N."/>
            <person name="Henrissat B."/>
            <person name="Chan S.K."/>
            <person name="Hesse-Orce U."/>
            <person name="Alamouti S.M."/>
            <person name="Tsui C.K.M."/>
            <person name="Docking R.T."/>
            <person name="Levasseur A."/>
            <person name="Haridas S."/>
            <person name="Robertson G."/>
            <person name="Birol I."/>
            <person name="Holt R.A."/>
            <person name="Marra M.A."/>
            <person name="Hamelin R.C."/>
            <person name="Hirst M."/>
            <person name="Jones S.J.M."/>
            <person name="Bohlmann J."/>
            <person name="Breuil C."/>
        </authorList>
    </citation>
    <scope>NUCLEOTIDE SEQUENCE [LARGE SCALE GENOMIC DNA]</scope>
    <source>
        <strain evidence="3">kw1407 / UAMH 11150</strain>
    </source>
</reference>
<sequence>MTSSVVTDSASCLVDPFADDVAALTDSAETGDGDDGQQDSAAPTRSLRPTLQLQIETAGKALLSAPGPGRMDPIPTYVVDEEGLPQDIQHRPAFVSMRQSQWSGDCTLVAGGAPWRAVAAGRSSTDVRVDADVVDMVLLQTLSRTTYKCGPGRPPQVWLGGDDETFAVRSRRVFGRAHGFDTRLGSFEWRYGSRAERLVASSRSGKVEKVDSLLVLDRLSDTAPCTRRPVARLIRSATLRSRGSSASSAGSGGRLQLDHGWLAGEEISTTTMTDRDSFVVLAVTTCLVMLKKEVDRRRGQQIAIMVVGFLPFVRGFHF</sequence>
<dbReference type="EMBL" id="GL630006">
    <property type="protein sequence ID" value="EFW98706.1"/>
    <property type="molecule type" value="Genomic_DNA"/>
</dbReference>
<dbReference type="AlphaFoldDB" id="F0XTP4"/>
<dbReference type="STRING" id="655863.F0XTP4"/>
<proteinExistence type="predicted"/>
<organism evidence="3">
    <name type="scientific">Grosmannia clavigera (strain kw1407 / UAMH 11150)</name>
    <name type="common">Blue stain fungus</name>
    <name type="synonym">Graphiocladiella clavigera</name>
    <dbReference type="NCBI Taxonomy" id="655863"/>
    <lineage>
        <taxon>Eukaryota</taxon>
        <taxon>Fungi</taxon>
        <taxon>Dikarya</taxon>
        <taxon>Ascomycota</taxon>
        <taxon>Pezizomycotina</taxon>
        <taxon>Sordariomycetes</taxon>
        <taxon>Sordariomycetidae</taxon>
        <taxon>Ophiostomatales</taxon>
        <taxon>Ophiostomataceae</taxon>
        <taxon>Leptographium</taxon>
    </lineage>
</organism>
<feature type="region of interest" description="Disordered" evidence="1">
    <location>
        <begin position="24"/>
        <end position="47"/>
    </location>
</feature>
<evidence type="ECO:0000256" key="1">
    <source>
        <dbReference type="SAM" id="MobiDB-lite"/>
    </source>
</evidence>
<dbReference type="OrthoDB" id="5325862at2759"/>
<accession>F0XTP4</accession>
<name>F0XTP4_GROCL</name>